<dbReference type="AlphaFoldDB" id="A0A0F9R9U8"/>
<gene>
    <name evidence="1" type="ORF">LCGC14_0919810</name>
</gene>
<dbReference type="SUPFAM" id="SSF53335">
    <property type="entry name" value="S-adenosyl-L-methionine-dependent methyltransferases"/>
    <property type="match status" value="1"/>
</dbReference>
<protein>
    <recommendedName>
        <fullName evidence="2">DNA (cytosine-5-)-methyltransferase</fullName>
    </recommendedName>
</protein>
<sequence length="192" mass="21811">MWGWGAGMGLFNAGFQVVGFDIKPQPNYPFEFILQDALTVDLSRFDAIWASPPCQRYSRMTPNRIKPTYWNSIPPVRNCLENSGKPYIIENVPCSPLRIDLKLNGPMFGMCLLRERWFESNIELHQPLPKPRVGEPLHFGGDAKGRKVARKQELAEDMGIDWMTRAEMGQAVPPVYAEYIGGILMKQLNKLG</sequence>
<name>A0A0F9R9U8_9ZZZZ</name>
<evidence type="ECO:0008006" key="2">
    <source>
        <dbReference type="Google" id="ProtNLM"/>
    </source>
</evidence>
<comment type="caution">
    <text evidence="1">The sequence shown here is derived from an EMBL/GenBank/DDBJ whole genome shotgun (WGS) entry which is preliminary data.</text>
</comment>
<accession>A0A0F9R9U8</accession>
<organism evidence="1">
    <name type="scientific">marine sediment metagenome</name>
    <dbReference type="NCBI Taxonomy" id="412755"/>
    <lineage>
        <taxon>unclassified sequences</taxon>
        <taxon>metagenomes</taxon>
        <taxon>ecological metagenomes</taxon>
    </lineage>
</organism>
<dbReference type="EMBL" id="LAZR01003102">
    <property type="protein sequence ID" value="KKN21976.1"/>
    <property type="molecule type" value="Genomic_DNA"/>
</dbReference>
<proteinExistence type="predicted"/>
<dbReference type="InterPro" id="IPR029063">
    <property type="entry name" value="SAM-dependent_MTases_sf"/>
</dbReference>
<reference evidence="1" key="1">
    <citation type="journal article" date="2015" name="Nature">
        <title>Complex archaea that bridge the gap between prokaryotes and eukaryotes.</title>
        <authorList>
            <person name="Spang A."/>
            <person name="Saw J.H."/>
            <person name="Jorgensen S.L."/>
            <person name="Zaremba-Niedzwiedzka K."/>
            <person name="Martijn J."/>
            <person name="Lind A.E."/>
            <person name="van Eijk R."/>
            <person name="Schleper C."/>
            <person name="Guy L."/>
            <person name="Ettema T.J."/>
        </authorList>
    </citation>
    <scope>NUCLEOTIDE SEQUENCE</scope>
</reference>
<evidence type="ECO:0000313" key="1">
    <source>
        <dbReference type="EMBL" id="KKN21976.1"/>
    </source>
</evidence>